<feature type="domain" description="HAMP" evidence="7">
    <location>
        <begin position="383"/>
        <end position="437"/>
    </location>
</feature>
<dbReference type="AlphaFoldDB" id="A0A4U1BB83"/>
<evidence type="ECO:0000256" key="4">
    <source>
        <dbReference type="PROSITE-ProRule" id="PRU00284"/>
    </source>
</evidence>
<dbReference type="GO" id="GO:0004888">
    <property type="term" value="F:transmembrane signaling receptor activity"/>
    <property type="evidence" value="ECO:0007669"/>
    <property type="project" value="InterPro"/>
</dbReference>
<dbReference type="CDD" id="cd06225">
    <property type="entry name" value="HAMP"/>
    <property type="match status" value="1"/>
</dbReference>
<dbReference type="Pfam" id="PF22673">
    <property type="entry name" value="MCP-like_PDC_1"/>
    <property type="match status" value="1"/>
</dbReference>
<dbReference type="GO" id="GO:0006935">
    <property type="term" value="P:chemotaxis"/>
    <property type="evidence" value="ECO:0007669"/>
    <property type="project" value="InterPro"/>
</dbReference>
<dbReference type="Gene3D" id="3.30.450.20">
    <property type="entry name" value="PAS domain"/>
    <property type="match status" value="1"/>
</dbReference>
<protein>
    <submittedName>
        <fullName evidence="8">Methyl-accepting chemotaxis protein</fullName>
    </submittedName>
</protein>
<evidence type="ECO:0000256" key="2">
    <source>
        <dbReference type="ARBA" id="ARBA00023224"/>
    </source>
</evidence>
<dbReference type="InterPro" id="IPR004090">
    <property type="entry name" value="Chemotax_Me-accpt_rcpt"/>
</dbReference>
<dbReference type="PROSITE" id="PS50111">
    <property type="entry name" value="CHEMOTAXIS_TRANSDUC_2"/>
    <property type="match status" value="1"/>
</dbReference>
<dbReference type="FunFam" id="1.10.287.950:FF:000001">
    <property type="entry name" value="Methyl-accepting chemotaxis sensory transducer"/>
    <property type="match status" value="1"/>
</dbReference>
<dbReference type="SMART" id="SM00304">
    <property type="entry name" value="HAMP"/>
    <property type="match status" value="1"/>
</dbReference>
<dbReference type="PROSITE" id="PS50885">
    <property type="entry name" value="HAMP"/>
    <property type="match status" value="1"/>
</dbReference>
<feature type="transmembrane region" description="Helical" evidence="5">
    <location>
        <begin position="12"/>
        <end position="32"/>
    </location>
</feature>
<evidence type="ECO:0000259" key="6">
    <source>
        <dbReference type="PROSITE" id="PS50111"/>
    </source>
</evidence>
<keyword evidence="2 4" id="KW-0807">Transducer</keyword>
<organism evidence="8 9">
    <name type="scientific">Ferrimonas sediminicola</name>
    <dbReference type="NCBI Taxonomy" id="2569538"/>
    <lineage>
        <taxon>Bacteria</taxon>
        <taxon>Pseudomonadati</taxon>
        <taxon>Pseudomonadota</taxon>
        <taxon>Gammaproteobacteria</taxon>
        <taxon>Alteromonadales</taxon>
        <taxon>Ferrimonadaceae</taxon>
        <taxon>Ferrimonas</taxon>
    </lineage>
</organism>
<dbReference type="Proteomes" id="UP000305674">
    <property type="component" value="Unassembled WGS sequence"/>
</dbReference>
<keyword evidence="5" id="KW-1133">Transmembrane helix</keyword>
<keyword evidence="9" id="KW-1185">Reference proteome</keyword>
<dbReference type="InterPro" id="IPR004089">
    <property type="entry name" value="MCPsignal_dom"/>
</dbReference>
<accession>A0A4U1BB83</accession>
<dbReference type="CDD" id="cd12913">
    <property type="entry name" value="PDC1_MCP_like"/>
    <property type="match status" value="1"/>
</dbReference>
<feature type="domain" description="Methyl-accepting transducer" evidence="6">
    <location>
        <begin position="442"/>
        <end position="678"/>
    </location>
</feature>
<evidence type="ECO:0000259" key="7">
    <source>
        <dbReference type="PROSITE" id="PS50885"/>
    </source>
</evidence>
<dbReference type="PANTHER" id="PTHR32089">
    <property type="entry name" value="METHYL-ACCEPTING CHEMOTAXIS PROTEIN MCPB"/>
    <property type="match status" value="1"/>
</dbReference>
<dbReference type="Gene3D" id="1.10.287.950">
    <property type="entry name" value="Methyl-accepting chemotaxis protein"/>
    <property type="match status" value="1"/>
</dbReference>
<evidence type="ECO:0000256" key="5">
    <source>
        <dbReference type="SAM" id="Phobius"/>
    </source>
</evidence>
<proteinExistence type="inferred from homology"/>
<comment type="caution">
    <text evidence="8">The sequence shown here is derived from an EMBL/GenBank/DDBJ whole genome shotgun (WGS) entry which is preliminary data.</text>
</comment>
<sequence length="714" mass="77189">MEQTHYIHRKISLIAGSCLMLALGILVTFSLYHSDELQTISRDQTAQNLQKSAEQHLQVLAAEQSQVIQSIINRNLIRGRALAQGALFLRAQSRESGESGALQRDRLVAFLKHNLSVYDDILGVYMVMNRDALGADAEFVDDAGLASNSVGRFTPYWYRAGQGQFELETMLESDLHVTDLNEFGIAESEWYRCALREHKACVLDPYLDDVGDQEMLMTSVTYPLVEGDETVGMIGIDISLAALQPIIESVDARLVDGQGEVALLSQGGLVAAWDRGSDGLGAPLPESGLIRRGQVQRWQSAGQPLTQWSDDGAQLRSWVPIHFGDAATDWGLAISAPSDRVLAAATDLDRRLTELGRDALWEEVVVALGISLLALLLVGISTRQLVKPLQKVTERITTIASGEWDLTQRLTLESRDEIGVLAHRFNQFLEKLQDTVSAIDQSVVSGEQTSRQASEIAVRTSDSSQQQLMEMEQVAAALEQMTATAGSVSENAAQAANAAGAAGEAAASGQQVAGDTSTAVQSLVQDVSEAMPMARQLEQESRNIESILKVIQEIAEQTNLLALNAAIEAARAGEQGRGFAVVASEVRALAERTQQSVEEIRRLIELLQGGTRNVVQAISSGNDKALEAVNQVQAMDDALRVIVAHIRHITDNGATIANLAAEQSGVANEISQNVSNIREASRSIAAEAEASAGLSEELQQLSVEQRQIVAQFKV</sequence>
<dbReference type="SUPFAM" id="SSF58104">
    <property type="entry name" value="Methyl-accepting chemotaxis protein (MCP) signaling domain"/>
    <property type="match status" value="1"/>
</dbReference>
<dbReference type="EMBL" id="SWCI01000009">
    <property type="protein sequence ID" value="TKB48174.1"/>
    <property type="molecule type" value="Genomic_DNA"/>
</dbReference>
<comment type="subcellular location">
    <subcellularLocation>
        <location evidence="1">Membrane</location>
    </subcellularLocation>
</comment>
<name>A0A4U1BB83_9GAMM</name>
<gene>
    <name evidence="8" type="ORF">FCL40_13675</name>
</gene>
<dbReference type="PANTHER" id="PTHR32089:SF112">
    <property type="entry name" value="LYSOZYME-LIKE PROTEIN-RELATED"/>
    <property type="match status" value="1"/>
</dbReference>
<reference evidence="8 9" key="1">
    <citation type="submission" date="2019-04" db="EMBL/GenBank/DDBJ databases">
        <authorList>
            <person name="Hwang J.C."/>
        </authorList>
    </citation>
    <scope>NUCLEOTIDE SEQUENCE [LARGE SCALE GENOMIC DNA]</scope>
    <source>
        <strain evidence="8 9">IMCC35001</strain>
    </source>
</reference>
<evidence type="ECO:0000313" key="8">
    <source>
        <dbReference type="EMBL" id="TKB48174.1"/>
    </source>
</evidence>
<comment type="similarity">
    <text evidence="3">Belongs to the methyl-accepting chemotaxis (MCP) protein family.</text>
</comment>
<keyword evidence="5" id="KW-0472">Membrane</keyword>
<dbReference type="PRINTS" id="PR00260">
    <property type="entry name" value="CHEMTRNSDUCR"/>
</dbReference>
<dbReference type="OrthoDB" id="2489132at2"/>
<dbReference type="Pfam" id="PF00672">
    <property type="entry name" value="HAMP"/>
    <property type="match status" value="1"/>
</dbReference>
<dbReference type="InterPro" id="IPR003660">
    <property type="entry name" value="HAMP_dom"/>
</dbReference>
<dbReference type="SMART" id="SM00283">
    <property type="entry name" value="MA"/>
    <property type="match status" value="1"/>
</dbReference>
<dbReference type="GO" id="GO:0007165">
    <property type="term" value="P:signal transduction"/>
    <property type="evidence" value="ECO:0007669"/>
    <property type="project" value="UniProtKB-KW"/>
</dbReference>
<dbReference type="CDD" id="cd11386">
    <property type="entry name" value="MCP_signal"/>
    <property type="match status" value="1"/>
</dbReference>
<dbReference type="Pfam" id="PF00015">
    <property type="entry name" value="MCPsignal"/>
    <property type="match status" value="1"/>
</dbReference>
<evidence type="ECO:0000313" key="9">
    <source>
        <dbReference type="Proteomes" id="UP000305674"/>
    </source>
</evidence>
<keyword evidence="5" id="KW-0812">Transmembrane</keyword>
<dbReference type="GO" id="GO:0016020">
    <property type="term" value="C:membrane"/>
    <property type="evidence" value="ECO:0007669"/>
    <property type="project" value="UniProtKB-SubCell"/>
</dbReference>
<evidence type="ECO:0000256" key="1">
    <source>
        <dbReference type="ARBA" id="ARBA00004370"/>
    </source>
</evidence>
<evidence type="ECO:0000256" key="3">
    <source>
        <dbReference type="ARBA" id="ARBA00029447"/>
    </source>
</evidence>